<dbReference type="PANTHER" id="PTHR30282:SF0">
    <property type="entry name" value="P-AMINOBENZOYL-GLUTAMATE TRANSPORT PROTEIN"/>
    <property type="match status" value="1"/>
</dbReference>
<feature type="transmembrane region" description="Helical" evidence="1">
    <location>
        <begin position="175"/>
        <end position="198"/>
    </location>
</feature>
<evidence type="ECO:0000256" key="1">
    <source>
        <dbReference type="SAM" id="Phobius"/>
    </source>
</evidence>
<feature type="transmembrane region" description="Helical" evidence="1">
    <location>
        <begin position="92"/>
        <end position="109"/>
    </location>
</feature>
<dbReference type="Proteomes" id="UP001172743">
    <property type="component" value="Unassembled WGS sequence"/>
</dbReference>
<evidence type="ECO:0000313" key="3">
    <source>
        <dbReference type="Proteomes" id="UP001172743"/>
    </source>
</evidence>
<comment type="caution">
    <text evidence="2">The sequence shown here is derived from an EMBL/GenBank/DDBJ whole genome shotgun (WGS) entry which is preliminary data.</text>
</comment>
<feature type="transmembrane region" description="Helical" evidence="1">
    <location>
        <begin position="121"/>
        <end position="140"/>
    </location>
</feature>
<dbReference type="Pfam" id="PF03806">
    <property type="entry name" value="ABG_transport"/>
    <property type="match status" value="1"/>
</dbReference>
<sequence>MQEPSAKIQLEKPKGFIRLLNGIERIGNRLPNPFVLFICLALLCIFISWLVHAFGVSVIHPGTGEEIFVKSLISTEGLAFILGSAIDNFVSFNPLGVVLALMLGIGLCQKIGLFEAAIKKTILGAPKAIITYAVLFIGILGNIASNGAYVVVPPLAAMVFLAVGRHPLAGMAAGIAGVGAGFTANILITDFDALISGISTDAAKTISSDIVVTPIDNWIFMSVSVFVLTITGAFVTERIIEPKLGAYKGNGQEEAISAVGPLETKALRNTVISALIYIGFVLICLFIPNSPLRNEDGGFIPSTFLDGITMFLLFFFLTIGITYGVSVKKIKNSGDVTNSMVEGIKDMSTFIVLAFAIAQFIAYIQWSNLAIWISVDGSELLKSINFTGFPVIILFVLLTAVLSLFITSGTALWSVLAPVFVPMLMLLDFHPAFIQVAYRVADSATNMITPLNPFVAIMLVFITKYDKKAGLGTHISLIFPYTIAFLLVWIVMICIFGLFGIPVGPGVDMYLK</sequence>
<keyword evidence="1" id="KW-1133">Transmembrane helix</keyword>
<feature type="transmembrane region" description="Helical" evidence="1">
    <location>
        <begin position="475"/>
        <end position="501"/>
    </location>
</feature>
<feature type="transmembrane region" description="Helical" evidence="1">
    <location>
        <begin position="413"/>
        <end position="438"/>
    </location>
</feature>
<name>A0ABT8GNQ3_9BACL</name>
<feature type="transmembrane region" description="Helical" evidence="1">
    <location>
        <begin position="308"/>
        <end position="326"/>
    </location>
</feature>
<reference evidence="2" key="1">
    <citation type="submission" date="2023-07" db="EMBL/GenBank/DDBJ databases">
        <title>Ureibacillus sp. isolated from freshwater well.</title>
        <authorList>
            <person name="Kirdat K."/>
            <person name="Bhatt A."/>
            <person name="Teware R."/>
            <person name="Bhavsar Y."/>
            <person name="Yadav A."/>
        </authorList>
    </citation>
    <scope>NUCLEOTIDE SEQUENCE</scope>
    <source>
        <strain evidence="2">BA0131</strain>
    </source>
</reference>
<dbReference type="InterPro" id="IPR004697">
    <property type="entry name" value="AbgT"/>
</dbReference>
<keyword evidence="1" id="KW-0472">Membrane</keyword>
<dbReference type="RefSeq" id="WP_301137326.1">
    <property type="nucleotide sequence ID" value="NZ_JAUHTQ010000003.1"/>
</dbReference>
<feature type="transmembrane region" description="Helical" evidence="1">
    <location>
        <begin position="444"/>
        <end position="463"/>
    </location>
</feature>
<feature type="transmembrane region" description="Helical" evidence="1">
    <location>
        <begin position="386"/>
        <end position="406"/>
    </location>
</feature>
<evidence type="ECO:0000313" key="2">
    <source>
        <dbReference type="EMBL" id="MDN4493055.1"/>
    </source>
</evidence>
<gene>
    <name evidence="2" type="ORF">QYB95_05830</name>
</gene>
<dbReference type="PANTHER" id="PTHR30282">
    <property type="entry name" value="P-AMINOBENZOYL GLUTAMATE TRANSPORTER"/>
    <property type="match status" value="1"/>
</dbReference>
<proteinExistence type="predicted"/>
<feature type="transmembrane region" description="Helical" evidence="1">
    <location>
        <begin position="34"/>
        <end position="55"/>
    </location>
</feature>
<keyword evidence="1" id="KW-0812">Transmembrane</keyword>
<feature type="transmembrane region" description="Helical" evidence="1">
    <location>
        <begin position="347"/>
        <end position="366"/>
    </location>
</feature>
<feature type="transmembrane region" description="Helical" evidence="1">
    <location>
        <begin position="271"/>
        <end position="288"/>
    </location>
</feature>
<accession>A0ABT8GNQ3</accession>
<organism evidence="2 3">
    <name type="scientific">Ureibacillus aquaedulcis</name>
    <dbReference type="NCBI Taxonomy" id="3058421"/>
    <lineage>
        <taxon>Bacteria</taxon>
        <taxon>Bacillati</taxon>
        <taxon>Bacillota</taxon>
        <taxon>Bacilli</taxon>
        <taxon>Bacillales</taxon>
        <taxon>Caryophanaceae</taxon>
        <taxon>Ureibacillus</taxon>
    </lineage>
</organism>
<keyword evidence="3" id="KW-1185">Reference proteome</keyword>
<dbReference type="EMBL" id="JAUHTQ010000003">
    <property type="protein sequence ID" value="MDN4493055.1"/>
    <property type="molecule type" value="Genomic_DNA"/>
</dbReference>
<protein>
    <submittedName>
        <fullName evidence="2">AbgT family transporter</fullName>
    </submittedName>
</protein>